<reference evidence="2" key="1">
    <citation type="journal article" date="2019" name="Plant J.">
        <title>Chlorella vulgaris genome assembly and annotation reveals the molecular basis for metabolic acclimation to high light conditions.</title>
        <authorList>
            <person name="Cecchin M."/>
            <person name="Marcolungo L."/>
            <person name="Rossato M."/>
            <person name="Girolomoni L."/>
            <person name="Cosentino E."/>
            <person name="Cuine S."/>
            <person name="Li-Beisson Y."/>
            <person name="Delledonne M."/>
            <person name="Ballottari M."/>
        </authorList>
    </citation>
    <scope>NUCLEOTIDE SEQUENCE</scope>
    <source>
        <strain evidence="2">211/11P</strain>
    </source>
</reference>
<gene>
    <name evidence="2" type="ORF">D9Q98_005160</name>
</gene>
<dbReference type="SUPFAM" id="SSF48439">
    <property type="entry name" value="Protein prenylyltransferase"/>
    <property type="match status" value="1"/>
</dbReference>
<protein>
    <recommendedName>
        <fullName evidence="1">Tyrosine-protein kinase ephrin type A/B receptor-like domain-containing protein</fullName>
    </recommendedName>
</protein>
<dbReference type="Gene3D" id="2.10.50.10">
    <property type="entry name" value="Tumor Necrosis Factor Receptor, subunit A, domain 2"/>
    <property type="match status" value="8"/>
</dbReference>
<feature type="domain" description="Tyrosine-protein kinase ephrin type A/B receptor-like" evidence="1">
    <location>
        <begin position="600"/>
        <end position="647"/>
    </location>
</feature>
<dbReference type="PANTHER" id="PTHR46967">
    <property type="entry name" value="INSULIN-LIKE GROWTH FACTOR BINDING PROTEIN,N-TERMINAL"/>
    <property type="match status" value="1"/>
</dbReference>
<sequence length="1422" mass="145350">MADSSLDFVPMSERTEWADVVPLPPPATAQPVVEIARDEMVGDMMDYFWAVVGQQELSERVLALTAEIINDVNSSNYSVWEWRWRCVQALGGVAARAAEEKALMRSVATANPKNYQLWNHRRRVALALGPQQAEEELEFAAACLQHDAKNYHAWAHRQAVLAALGTSALWGAELAFTERLLRQDVRNNSAWNQRLCVLRSAPESVLGTPREAYDRELEFAAAKLQLAPHNACAWEMLRSLAAAPAAAVERLQKAGGGLEAPPHALAADPRYLDLCRETLGQFPACAPALALLADIFLEQARLLEEVSVSEAAAGGGDMAPAAVDAQAAAAGAAAARRLAREVLDRLLVADPIKRPFLRLELAALGAGSLRLDLVSASGGGSCQSSLYALCLPSLYIGITANCDVTVTPLLAGSGSSYVPAIWSSNPSGTYKQLVACPAAAGPAVQPGSSATPAQLRTAARTALENHIYGPAYVQALSDVTWASGTVSLTTVADSCLLKYAITDVSPSSSTYSTQLGADAVPAECDSQGTLLDGGECQLDLVGNSCAAGTQPVSLSSGGVACALCRAGSYSSRGVGCVACAAGKYSSTVGAASCTSQCAAGTFATGGQSECLPCSPGTYQPAAGQKGCINCPSKSYARLPGATQCVRCVAGVAKCVAGTDPGCDPSNADVPSAGYQVLSVTTAGTLPAASCNLAAAGLSFAAPPLFGQCSGLTTPGATQLSLYVDAYCGVTMTPMKDTACSEPAASYWSGQTVSAHYVTPSLIAARFSPSAGVQTSSYLLSLTAAGASTLTLAYWPATTVASNAALVSGSSAVCSGTVTVVGGQVAGVPSSPVACPPGSYDDNAVVDGCRPCPEGSGCNNGATAPTACPGDYFQPYVGQQQSACQLCNAAANPRLTANSGDAYCLIPYTDTVCTDGYEYNAATTTCDICPAGTERKVGRDAACSPCSPGFYSPKGAADCTACPINQYAPGYAQAERSIGAQKCLYCPVGAVAQTGAGQVGQTGSVTCSACPPGTVAAITPPLVYATCKACDDGYYRSGYASFGSNVCRQIPAGRKEVARASSQFDRAAITTCGKGEISIWVGGTRQPADPETCQPCLNTPGFAPRTGMSVCQPCPGGSQPTKSSSALAGNDMCTACTGNTYRPASSSSSACITCMAGREVKQSRSTACTPCAVGYYMPDIDGGSSRSKAAAYAACLPCPINTYQPLTGQAACRPCAAGTGTDDEGNIACTPCSFGYFSPSAATACIAAPAGTYVNVSGASRFTPCQPGTFSDQVGGDVCEPCSPGQYSNAVGSKSCKTCPAGTASGSRAVTCRRCSPGQFSVSGRSTCSPCKAGTYASQPGSSICTPCPRGRQCPMLSTTIPKACPKGQFSNKEGARLCSSCPENTYQNVVGQQGCKACPRGTSTRGLSGQSVCQLARSSSRG</sequence>
<dbReference type="InterPro" id="IPR009030">
    <property type="entry name" value="Growth_fac_rcpt_cys_sf"/>
</dbReference>
<dbReference type="GO" id="GO:0008318">
    <property type="term" value="F:protein prenyltransferase activity"/>
    <property type="evidence" value="ECO:0007669"/>
    <property type="project" value="InterPro"/>
</dbReference>
<dbReference type="InterPro" id="IPR002088">
    <property type="entry name" value="Prenyl_trans_a"/>
</dbReference>
<comment type="caution">
    <text evidence="2">The sequence shown here is derived from an EMBL/GenBank/DDBJ whole genome shotgun (WGS) entry which is preliminary data.</text>
</comment>
<feature type="domain" description="Tyrosine-protein kinase ephrin type A/B receptor-like" evidence="1">
    <location>
        <begin position="1191"/>
        <end position="1224"/>
    </location>
</feature>
<dbReference type="Proteomes" id="UP001055712">
    <property type="component" value="Unassembled WGS sequence"/>
</dbReference>
<dbReference type="PANTHER" id="PTHR46967:SF2">
    <property type="entry name" value="SUSHI, VON WILLEBRAND FACTOR TYPE A, EGF AND PENTRAXIN DOMAIN-CONTAINING PROTEIN 1-LIKE"/>
    <property type="match status" value="1"/>
</dbReference>
<organism evidence="2 3">
    <name type="scientific">Chlorella vulgaris</name>
    <name type="common">Green alga</name>
    <dbReference type="NCBI Taxonomy" id="3077"/>
    <lineage>
        <taxon>Eukaryota</taxon>
        <taxon>Viridiplantae</taxon>
        <taxon>Chlorophyta</taxon>
        <taxon>core chlorophytes</taxon>
        <taxon>Trebouxiophyceae</taxon>
        <taxon>Chlorellales</taxon>
        <taxon>Chlorellaceae</taxon>
        <taxon>Chlorella clade</taxon>
        <taxon>Chlorella</taxon>
    </lineage>
</organism>
<proteinExistence type="predicted"/>
<evidence type="ECO:0000313" key="2">
    <source>
        <dbReference type="EMBL" id="KAI3430567.1"/>
    </source>
</evidence>
<name>A0A9D4TNL4_CHLVU</name>
<dbReference type="EMBL" id="SIDB01000007">
    <property type="protein sequence ID" value="KAI3430567.1"/>
    <property type="molecule type" value="Genomic_DNA"/>
</dbReference>
<dbReference type="SUPFAM" id="SSF57184">
    <property type="entry name" value="Growth factor receptor domain"/>
    <property type="match status" value="4"/>
</dbReference>
<evidence type="ECO:0000259" key="1">
    <source>
        <dbReference type="Pfam" id="PF07699"/>
    </source>
</evidence>
<reference evidence="2" key="2">
    <citation type="submission" date="2020-11" db="EMBL/GenBank/DDBJ databases">
        <authorList>
            <person name="Cecchin M."/>
            <person name="Marcolungo L."/>
            <person name="Rossato M."/>
            <person name="Girolomoni L."/>
            <person name="Cosentino E."/>
            <person name="Cuine S."/>
            <person name="Li-Beisson Y."/>
            <person name="Delledonne M."/>
            <person name="Ballottari M."/>
        </authorList>
    </citation>
    <scope>NUCLEOTIDE SEQUENCE</scope>
    <source>
        <strain evidence="2">211/11P</strain>
        <tissue evidence="2">Whole cell</tissue>
    </source>
</reference>
<dbReference type="Pfam" id="PF07699">
    <property type="entry name" value="Ephrin_rec_like"/>
    <property type="match status" value="3"/>
</dbReference>
<dbReference type="PROSITE" id="PS51147">
    <property type="entry name" value="PFTA"/>
    <property type="match status" value="4"/>
</dbReference>
<dbReference type="Gene3D" id="1.25.40.120">
    <property type="entry name" value="Protein prenylyltransferase"/>
    <property type="match status" value="1"/>
</dbReference>
<accession>A0A9D4TNL4</accession>
<feature type="domain" description="Tyrosine-protein kinase ephrin type A/B receptor-like" evidence="1">
    <location>
        <begin position="1367"/>
        <end position="1406"/>
    </location>
</feature>
<dbReference type="Pfam" id="PF01239">
    <property type="entry name" value="PPTA"/>
    <property type="match status" value="3"/>
</dbReference>
<dbReference type="InterPro" id="IPR011641">
    <property type="entry name" value="Tyr-kin_ephrin_A/B_rcpt-like"/>
</dbReference>
<keyword evidence="3" id="KW-1185">Reference proteome</keyword>
<dbReference type="OrthoDB" id="272289at2759"/>
<dbReference type="SMART" id="SM01411">
    <property type="entry name" value="Ephrin_rec_like"/>
    <property type="match status" value="11"/>
</dbReference>
<evidence type="ECO:0000313" key="3">
    <source>
        <dbReference type="Proteomes" id="UP001055712"/>
    </source>
</evidence>